<dbReference type="RefSeq" id="WP_404538638.1">
    <property type="nucleotide sequence ID" value="NZ_JADIKL010000004.1"/>
</dbReference>
<keyword evidence="3" id="KW-1185">Reference proteome</keyword>
<sequence>MSGTRLGGMLGCMIVVGGFLLWHYGRNASMPTLAEEARLAPPATATAVSFKTGAWGCTREEFKLQVSGRSSYYAHPVVMRIVGGPPEFCREINLSHDYALQAPATASTDADDPCPDHSCVAFVARVAVNGNTDDWTLYAPNSFIAASR</sequence>
<reference evidence="2 3" key="1">
    <citation type="submission" date="2020-10" db="EMBL/GenBank/DDBJ databases">
        <title>Phylogeny of dyella-like bacteria.</title>
        <authorList>
            <person name="Fu J."/>
        </authorList>
    </citation>
    <scope>NUCLEOTIDE SEQUENCE [LARGE SCALE GENOMIC DNA]</scope>
    <source>
        <strain evidence="2 3">DKC-1</strain>
    </source>
</reference>
<dbReference type="Proteomes" id="UP001620397">
    <property type="component" value="Unassembled WGS sequence"/>
</dbReference>
<keyword evidence="1" id="KW-0812">Transmembrane</keyword>
<organism evidence="2 3">
    <name type="scientific">Dyella agri</name>
    <dbReference type="NCBI Taxonomy" id="1926869"/>
    <lineage>
        <taxon>Bacteria</taxon>
        <taxon>Pseudomonadati</taxon>
        <taxon>Pseudomonadota</taxon>
        <taxon>Gammaproteobacteria</taxon>
        <taxon>Lysobacterales</taxon>
        <taxon>Rhodanobacteraceae</taxon>
        <taxon>Dyella</taxon>
    </lineage>
</organism>
<evidence type="ECO:0000256" key="1">
    <source>
        <dbReference type="SAM" id="Phobius"/>
    </source>
</evidence>
<dbReference type="EMBL" id="JADIKL010000004">
    <property type="protein sequence ID" value="MFK2931015.1"/>
    <property type="molecule type" value="Genomic_DNA"/>
</dbReference>
<keyword evidence="1" id="KW-0472">Membrane</keyword>
<comment type="caution">
    <text evidence="2">The sequence shown here is derived from an EMBL/GenBank/DDBJ whole genome shotgun (WGS) entry which is preliminary data.</text>
</comment>
<evidence type="ECO:0000313" key="3">
    <source>
        <dbReference type="Proteomes" id="UP001620397"/>
    </source>
</evidence>
<evidence type="ECO:0000313" key="2">
    <source>
        <dbReference type="EMBL" id="MFK2931015.1"/>
    </source>
</evidence>
<accession>A0ABW8KFW7</accession>
<protein>
    <submittedName>
        <fullName evidence="2">Uncharacterized protein</fullName>
    </submittedName>
</protein>
<gene>
    <name evidence="2" type="ORF">ISP14_09445</name>
</gene>
<feature type="transmembrane region" description="Helical" evidence="1">
    <location>
        <begin position="6"/>
        <end position="24"/>
    </location>
</feature>
<proteinExistence type="predicted"/>
<keyword evidence="1" id="KW-1133">Transmembrane helix</keyword>
<name>A0ABW8KFW7_9GAMM</name>